<name>A0ABY9ATR6_PARCI</name>
<evidence type="ECO:0000256" key="5">
    <source>
        <dbReference type="ARBA" id="ARBA00022777"/>
    </source>
</evidence>
<dbReference type="SMART" id="SM00387">
    <property type="entry name" value="HATPase_c"/>
    <property type="match status" value="1"/>
</dbReference>
<proteinExistence type="predicted"/>
<keyword evidence="10" id="KW-1185">Reference proteome</keyword>
<evidence type="ECO:0000256" key="1">
    <source>
        <dbReference type="ARBA" id="ARBA00000085"/>
    </source>
</evidence>
<dbReference type="EC" id="2.7.13.3" evidence="2"/>
<keyword evidence="6" id="KW-0902">Two-component regulatory system</keyword>
<keyword evidence="4" id="KW-0808">Transferase</keyword>
<protein>
    <recommendedName>
        <fullName evidence="2">histidine kinase</fullName>
        <ecNumber evidence="2">2.7.13.3</ecNumber>
    </recommendedName>
</protein>
<dbReference type="InterPro" id="IPR003594">
    <property type="entry name" value="HATPase_dom"/>
</dbReference>
<feature type="transmembrane region" description="Helical" evidence="7">
    <location>
        <begin position="75"/>
        <end position="96"/>
    </location>
</feature>
<feature type="transmembrane region" description="Helical" evidence="7">
    <location>
        <begin position="12"/>
        <end position="35"/>
    </location>
</feature>
<keyword evidence="7" id="KW-1133">Transmembrane helix</keyword>
<feature type="transmembrane region" description="Helical" evidence="7">
    <location>
        <begin position="108"/>
        <end position="128"/>
    </location>
</feature>
<evidence type="ECO:0000256" key="7">
    <source>
        <dbReference type="SAM" id="Phobius"/>
    </source>
</evidence>
<keyword evidence="7" id="KW-0812">Transmembrane</keyword>
<dbReference type="EMBL" id="CP127363">
    <property type="protein sequence ID" value="WIY50246.1"/>
    <property type="molecule type" value="Genomic_DNA"/>
</dbReference>
<comment type="catalytic activity">
    <reaction evidence="1">
        <text>ATP + protein L-histidine = ADP + protein N-phospho-L-histidine.</text>
        <dbReference type="EC" id="2.7.13.3"/>
    </reaction>
</comment>
<evidence type="ECO:0000313" key="10">
    <source>
        <dbReference type="Proteomes" id="UP001242732"/>
    </source>
</evidence>
<dbReference type="InterPro" id="IPR036890">
    <property type="entry name" value="HATPase_C_sf"/>
</dbReference>
<dbReference type="SMART" id="SM00388">
    <property type="entry name" value="HisKA"/>
    <property type="match status" value="1"/>
</dbReference>
<dbReference type="GO" id="GO:0016301">
    <property type="term" value="F:kinase activity"/>
    <property type="evidence" value="ECO:0007669"/>
    <property type="project" value="UniProtKB-KW"/>
</dbReference>
<reference evidence="9 10" key="1">
    <citation type="submission" date="2023-06" db="EMBL/GenBank/DDBJ databases">
        <authorList>
            <person name="Ham H."/>
            <person name="Park D.S."/>
        </authorList>
    </citation>
    <scope>NUCLEOTIDE SEQUENCE [LARGE SCALE GENOMIC DNA]</scope>
    <source>
        <strain evidence="9 10">KACC 17005</strain>
    </source>
</reference>
<feature type="transmembrane region" description="Helical" evidence="7">
    <location>
        <begin position="170"/>
        <end position="189"/>
    </location>
</feature>
<feature type="transmembrane region" description="Helical" evidence="7">
    <location>
        <begin position="140"/>
        <end position="164"/>
    </location>
</feature>
<evidence type="ECO:0000259" key="8">
    <source>
        <dbReference type="PROSITE" id="PS50109"/>
    </source>
</evidence>
<keyword evidence="5 9" id="KW-0418">Kinase</keyword>
<evidence type="ECO:0000256" key="4">
    <source>
        <dbReference type="ARBA" id="ARBA00022679"/>
    </source>
</evidence>
<feature type="transmembrane region" description="Helical" evidence="7">
    <location>
        <begin position="239"/>
        <end position="263"/>
    </location>
</feature>
<feature type="transmembrane region" description="Helical" evidence="7">
    <location>
        <begin position="50"/>
        <end position="68"/>
    </location>
</feature>
<dbReference type="Gene3D" id="1.10.287.130">
    <property type="match status" value="1"/>
</dbReference>
<sequence length="495" mass="52050">MSSAAETRDRSLSNAHTGFAALASAISILSLVGWLTNQQSLTSLAAGRPPLSVMTAVMVLLGVVAVLASPLKGAISWIFGILVAMGGVAILIARATAFAADIELPSGIWSSALTGLMFLLTGTSSAMIGRRLFVEGQLVAVGLLLASVLLGLGHLVPLSVLYRYLPGTGVSIPTIICFVSLAISGLLACRHSGIAASLSSGGATGRPGLKMLLTGAACVLVASAAVLESLRAHVIDAETAIMLLCWSALAALGGTLWALAIAAGRAEQATENSNLEKERLRQTFAAAVTHDLRNPLQTAMLAANLLAKLNDDPKFAGLLARLQRSHKRLDRMLKASLDKIALDSGKEMAANKSLVDLHSVIDEVVSENLAVLEERVTVEGHGTGHWDADAIFRVVENLLLNALKYGNPGTVIECSIQSSATHVQLLVHNSGPPIPESDWSRIFEPFTRGQNHQGRTGWGVGLAFSRMVAEKHNGTLTVVRSDEHGTVFQLTLPLE</sequence>
<accession>A0ABY9ATR6</accession>
<evidence type="ECO:0000313" key="9">
    <source>
        <dbReference type="EMBL" id="WIY50246.1"/>
    </source>
</evidence>
<dbReference type="PROSITE" id="PS50109">
    <property type="entry name" value="HIS_KIN"/>
    <property type="match status" value="1"/>
</dbReference>
<dbReference type="SUPFAM" id="SSF55874">
    <property type="entry name" value="ATPase domain of HSP90 chaperone/DNA topoisomerase II/histidine kinase"/>
    <property type="match status" value="1"/>
</dbReference>
<dbReference type="InterPro" id="IPR005467">
    <property type="entry name" value="His_kinase_dom"/>
</dbReference>
<dbReference type="InterPro" id="IPR050736">
    <property type="entry name" value="Sensor_HK_Regulatory"/>
</dbReference>
<dbReference type="InterPro" id="IPR036097">
    <property type="entry name" value="HisK_dim/P_sf"/>
</dbReference>
<keyword evidence="3" id="KW-0597">Phosphoprotein</keyword>
<dbReference type="Pfam" id="PF02518">
    <property type="entry name" value="HATPase_c"/>
    <property type="match status" value="1"/>
</dbReference>
<dbReference type="Gene3D" id="3.30.565.10">
    <property type="entry name" value="Histidine kinase-like ATPase, C-terminal domain"/>
    <property type="match status" value="1"/>
</dbReference>
<dbReference type="PANTHER" id="PTHR43711">
    <property type="entry name" value="TWO-COMPONENT HISTIDINE KINASE"/>
    <property type="match status" value="1"/>
</dbReference>
<feature type="transmembrane region" description="Helical" evidence="7">
    <location>
        <begin position="209"/>
        <end position="227"/>
    </location>
</feature>
<dbReference type="InterPro" id="IPR004358">
    <property type="entry name" value="Sig_transdc_His_kin-like_C"/>
</dbReference>
<dbReference type="PRINTS" id="PR00344">
    <property type="entry name" value="BCTRLSENSOR"/>
</dbReference>
<feature type="domain" description="Histidine kinase" evidence="8">
    <location>
        <begin position="287"/>
        <end position="495"/>
    </location>
</feature>
<gene>
    <name evidence="9" type="ORF">QRO08_06660</name>
</gene>
<organism evidence="9 10">
    <name type="scientific">Paracidovorax citrulli</name>
    <name type="common">Acidovorax citrulli</name>
    <dbReference type="NCBI Taxonomy" id="80869"/>
    <lineage>
        <taxon>Bacteria</taxon>
        <taxon>Pseudomonadati</taxon>
        <taxon>Pseudomonadota</taxon>
        <taxon>Betaproteobacteria</taxon>
        <taxon>Burkholderiales</taxon>
        <taxon>Comamonadaceae</taxon>
        <taxon>Paracidovorax</taxon>
    </lineage>
</organism>
<dbReference type="Pfam" id="PF00512">
    <property type="entry name" value="HisKA"/>
    <property type="match status" value="1"/>
</dbReference>
<dbReference type="SUPFAM" id="SSF47384">
    <property type="entry name" value="Homodimeric domain of signal transducing histidine kinase"/>
    <property type="match status" value="1"/>
</dbReference>
<evidence type="ECO:0000256" key="3">
    <source>
        <dbReference type="ARBA" id="ARBA00022553"/>
    </source>
</evidence>
<dbReference type="RefSeq" id="WP_011796591.1">
    <property type="nucleotide sequence ID" value="NZ_CP023687.1"/>
</dbReference>
<evidence type="ECO:0000256" key="6">
    <source>
        <dbReference type="ARBA" id="ARBA00023012"/>
    </source>
</evidence>
<dbReference type="InterPro" id="IPR003661">
    <property type="entry name" value="HisK_dim/P_dom"/>
</dbReference>
<keyword evidence="7" id="KW-0472">Membrane</keyword>
<dbReference type="CDD" id="cd00082">
    <property type="entry name" value="HisKA"/>
    <property type="match status" value="1"/>
</dbReference>
<dbReference type="PANTHER" id="PTHR43711:SF1">
    <property type="entry name" value="HISTIDINE KINASE 1"/>
    <property type="match status" value="1"/>
</dbReference>
<dbReference type="Proteomes" id="UP001242732">
    <property type="component" value="Chromosome"/>
</dbReference>
<evidence type="ECO:0000256" key="2">
    <source>
        <dbReference type="ARBA" id="ARBA00012438"/>
    </source>
</evidence>